<evidence type="ECO:0000259" key="9">
    <source>
        <dbReference type="Pfam" id="PF18052"/>
    </source>
</evidence>
<dbReference type="CDD" id="cd14798">
    <property type="entry name" value="RX-CC_like"/>
    <property type="match status" value="1"/>
</dbReference>
<dbReference type="PRINTS" id="PR00364">
    <property type="entry name" value="DISEASERSIST"/>
</dbReference>
<gene>
    <name evidence="12" type="ORF">GSCOC_T00032581001</name>
</gene>
<dbReference type="GO" id="GO:0043531">
    <property type="term" value="F:ADP binding"/>
    <property type="evidence" value="ECO:0007669"/>
    <property type="project" value="InterPro"/>
</dbReference>
<dbReference type="Pfam" id="PF18052">
    <property type="entry name" value="Rx_N"/>
    <property type="match status" value="1"/>
</dbReference>
<evidence type="ECO:0000256" key="2">
    <source>
        <dbReference type="ARBA" id="ARBA00022614"/>
    </source>
</evidence>
<evidence type="ECO:0000256" key="4">
    <source>
        <dbReference type="ARBA" id="ARBA00022741"/>
    </source>
</evidence>
<evidence type="ECO:0008006" key="14">
    <source>
        <dbReference type="Google" id="ProtNLM"/>
    </source>
</evidence>
<feature type="domain" description="Disease resistance R13L4/SHOC-2-like LRR" evidence="11">
    <location>
        <begin position="582"/>
        <end position="910"/>
    </location>
</feature>
<dbReference type="PhylomeDB" id="A0A068TX24"/>
<dbReference type="GO" id="GO:0051607">
    <property type="term" value="P:defense response to virus"/>
    <property type="evidence" value="ECO:0007669"/>
    <property type="project" value="UniProtKB-ARBA"/>
</dbReference>
<keyword evidence="3" id="KW-0677">Repeat</keyword>
<evidence type="ECO:0000256" key="5">
    <source>
        <dbReference type="ARBA" id="ARBA00022821"/>
    </source>
</evidence>
<evidence type="ECO:0000256" key="1">
    <source>
        <dbReference type="ARBA" id="ARBA00008894"/>
    </source>
</evidence>
<dbReference type="InterPro" id="IPR032675">
    <property type="entry name" value="LRR_dom_sf"/>
</dbReference>
<feature type="domain" description="NB-ARC" evidence="8">
    <location>
        <begin position="206"/>
        <end position="377"/>
    </location>
</feature>
<dbReference type="OMA" id="PHESKFP"/>
<dbReference type="FunFam" id="3.40.50.300:FF:001091">
    <property type="entry name" value="Probable disease resistance protein At1g61300"/>
    <property type="match status" value="1"/>
</dbReference>
<accession>A0A068TX24</accession>
<dbReference type="EMBL" id="HG739089">
    <property type="protein sequence ID" value="CDP00592.1"/>
    <property type="molecule type" value="Genomic_DNA"/>
</dbReference>
<dbReference type="OrthoDB" id="646178at2759"/>
<dbReference type="InParanoid" id="A0A068TX24"/>
<dbReference type="Gramene" id="CDP00592">
    <property type="protein sequence ID" value="CDP00592"/>
    <property type="gene ID" value="GSCOC_T00032581001"/>
</dbReference>
<dbReference type="InterPro" id="IPR002182">
    <property type="entry name" value="NB-ARC"/>
</dbReference>
<evidence type="ECO:0000259" key="8">
    <source>
        <dbReference type="Pfam" id="PF00931"/>
    </source>
</evidence>
<dbReference type="AlphaFoldDB" id="A0A068TX24"/>
<dbReference type="Gene3D" id="1.10.10.10">
    <property type="entry name" value="Winged helix-like DNA-binding domain superfamily/Winged helix DNA-binding domain"/>
    <property type="match status" value="1"/>
</dbReference>
<evidence type="ECO:0000313" key="12">
    <source>
        <dbReference type="EMBL" id="CDP00592.1"/>
    </source>
</evidence>
<evidence type="ECO:0000256" key="6">
    <source>
        <dbReference type="ARBA" id="ARBA00022840"/>
    </source>
</evidence>
<dbReference type="Gene3D" id="1.10.8.430">
    <property type="entry name" value="Helical domain of apoptotic protease-activating factors"/>
    <property type="match status" value="1"/>
</dbReference>
<proteinExistence type="inferred from homology"/>
<dbReference type="InterPro" id="IPR058922">
    <property type="entry name" value="WHD_DRP"/>
</dbReference>
<dbReference type="InterPro" id="IPR055414">
    <property type="entry name" value="LRR_R13L4/SHOC2-like"/>
</dbReference>
<dbReference type="InterPro" id="IPR027417">
    <property type="entry name" value="P-loop_NTPase"/>
</dbReference>
<dbReference type="PANTHER" id="PTHR23155">
    <property type="entry name" value="DISEASE RESISTANCE PROTEIN RP"/>
    <property type="match status" value="1"/>
</dbReference>
<sequence length="933" mass="106462">MPDFVHFRATESKEMEISNVPFQYSVLGFILQNLKESVQCNSELIGGVSKGVKGLCGDLDTLRAFIKEYYERRSNSQILEKLANEIRNVVYQAEDAIETYIVLESKHKGRRTIGVAADHIGGYVSDALNATKQIEDVCRKLKEIYQIKTPLDPDAMQVGQSSKRIPKKEEKFTYSMGYKFSHVVIIFQLLILAVTEEEDNVVGLDDEAKNVIELLTEGSQELEVISVIGMHGLGKTTLAKKILNDPTIEFKFYSRAFVEVSQEFERREVFLHILGAFTKITEEIKDLSDDKLVKELHRQLKTRKYLIVLDDVWTPDAWDQLKLAFPNNDKQSRILITSHNEPVAFHANPSCDPHYLRCLDLEDSRELLRKKVFGKSDCPGELEKLELSILLKCDGLPLAIVILAGVLLNYRDRTDWWKKVTEDLDHFVAKHPEQSHGVIRLSYEHLPPHLKPCFLYLGVFREDIGIPVWKLLQLWIAEGFVQKDHAISLEEKAEAYLDDLVSRNLVMVGQRGSSGRIKTCRIHDSLRDFCRREAMKENLFQEVERYDQSTFSTEHTSLDNACRLCMNFHILDGIENLSGIRVRSFLSFAKKETKLLPEHISCIPRAFKLLRVLDVRPIIFTRFPGELVYLVLLRYIALSSRCKILPEKMSNLQILRTVIFETSWPTLEIKADIWKMPQLRHLITNTSACLPLPLAKIHKGEPSISANLQTLSSISPESCKRDVFERVPKLKKLGICGRLASFMQGNNESSLFDSFSKLEFLENLKLINADFNSKLHFLPHESKFPRSLTRLTLLNTMLDWKHMSILGKLENLEVLKLKDNAFEGERWQTEEGGFLRLQVLNIGSTSLVTWNASASDFPRLRCLVLMHCSKLEAIPHGLAQIASLQAVEVYCTSNAAVSSAKKIQAVKLESQSQQPNTGTKSRGFKLSVYPPEE</sequence>
<dbReference type="InterPro" id="IPR041118">
    <property type="entry name" value="Rx_N"/>
</dbReference>
<name>A0A068TX24_COFCA</name>
<dbReference type="Gene3D" id="1.20.5.4130">
    <property type="match status" value="1"/>
</dbReference>
<dbReference type="Pfam" id="PF23598">
    <property type="entry name" value="LRR_14"/>
    <property type="match status" value="1"/>
</dbReference>
<feature type="region of interest" description="Disordered" evidence="7">
    <location>
        <begin position="908"/>
        <end position="933"/>
    </location>
</feature>
<keyword evidence="4" id="KW-0547">Nucleotide-binding</keyword>
<keyword evidence="13" id="KW-1185">Reference proteome</keyword>
<keyword evidence="6" id="KW-0067">ATP-binding</keyword>
<evidence type="ECO:0000313" key="13">
    <source>
        <dbReference type="Proteomes" id="UP000295252"/>
    </source>
</evidence>
<dbReference type="GO" id="GO:0098542">
    <property type="term" value="P:defense response to other organism"/>
    <property type="evidence" value="ECO:0007669"/>
    <property type="project" value="TreeGrafter"/>
</dbReference>
<dbReference type="GO" id="GO:0005524">
    <property type="term" value="F:ATP binding"/>
    <property type="evidence" value="ECO:0007669"/>
    <property type="project" value="UniProtKB-KW"/>
</dbReference>
<dbReference type="InterPro" id="IPR036388">
    <property type="entry name" value="WH-like_DNA-bd_sf"/>
</dbReference>
<keyword evidence="2" id="KW-0433">Leucine-rich repeat</keyword>
<evidence type="ECO:0000256" key="7">
    <source>
        <dbReference type="SAM" id="MobiDB-lite"/>
    </source>
</evidence>
<dbReference type="InterPro" id="IPR042197">
    <property type="entry name" value="Apaf_helical"/>
</dbReference>
<dbReference type="InterPro" id="IPR038005">
    <property type="entry name" value="RX-like_CC"/>
</dbReference>
<protein>
    <recommendedName>
        <fullName evidence="14">NB-ARC domain-containing protein</fullName>
    </recommendedName>
</protein>
<dbReference type="SUPFAM" id="SSF52540">
    <property type="entry name" value="P-loop containing nucleoside triphosphate hydrolases"/>
    <property type="match status" value="1"/>
</dbReference>
<dbReference type="Pfam" id="PF00931">
    <property type="entry name" value="NB-ARC"/>
    <property type="match status" value="1"/>
</dbReference>
<feature type="compositionally biased region" description="Polar residues" evidence="7">
    <location>
        <begin position="909"/>
        <end position="920"/>
    </location>
</feature>
<dbReference type="Proteomes" id="UP000295252">
    <property type="component" value="Chromosome III"/>
</dbReference>
<feature type="domain" description="Disease resistance protein winged helix" evidence="10">
    <location>
        <begin position="459"/>
        <end position="529"/>
    </location>
</feature>
<dbReference type="STRING" id="49390.A0A068TX24"/>
<dbReference type="Gene3D" id="3.80.10.10">
    <property type="entry name" value="Ribonuclease Inhibitor"/>
    <property type="match status" value="1"/>
</dbReference>
<evidence type="ECO:0000259" key="10">
    <source>
        <dbReference type="Pfam" id="PF23559"/>
    </source>
</evidence>
<dbReference type="SUPFAM" id="SSF52058">
    <property type="entry name" value="L domain-like"/>
    <property type="match status" value="1"/>
</dbReference>
<dbReference type="PANTHER" id="PTHR23155:SF1193">
    <property type="entry name" value="DISEASE RESISTANCE PROTEIN RPP13-RELATED"/>
    <property type="match status" value="1"/>
</dbReference>
<dbReference type="FunFam" id="1.10.10.10:FF:000322">
    <property type="entry name" value="Probable disease resistance protein At1g63360"/>
    <property type="match status" value="1"/>
</dbReference>
<dbReference type="InterPro" id="IPR044974">
    <property type="entry name" value="Disease_R_plants"/>
</dbReference>
<keyword evidence="5" id="KW-0611">Plant defense</keyword>
<evidence type="ECO:0000256" key="3">
    <source>
        <dbReference type="ARBA" id="ARBA00022737"/>
    </source>
</evidence>
<dbReference type="Gene3D" id="3.40.50.300">
    <property type="entry name" value="P-loop containing nucleotide triphosphate hydrolases"/>
    <property type="match status" value="1"/>
</dbReference>
<dbReference type="Pfam" id="PF23559">
    <property type="entry name" value="WHD_DRP"/>
    <property type="match status" value="1"/>
</dbReference>
<organism evidence="12 13">
    <name type="scientific">Coffea canephora</name>
    <name type="common">Robusta coffee</name>
    <dbReference type="NCBI Taxonomy" id="49390"/>
    <lineage>
        <taxon>Eukaryota</taxon>
        <taxon>Viridiplantae</taxon>
        <taxon>Streptophyta</taxon>
        <taxon>Embryophyta</taxon>
        <taxon>Tracheophyta</taxon>
        <taxon>Spermatophyta</taxon>
        <taxon>Magnoliopsida</taxon>
        <taxon>eudicotyledons</taxon>
        <taxon>Gunneridae</taxon>
        <taxon>Pentapetalae</taxon>
        <taxon>asterids</taxon>
        <taxon>lamiids</taxon>
        <taxon>Gentianales</taxon>
        <taxon>Rubiaceae</taxon>
        <taxon>Ixoroideae</taxon>
        <taxon>Gardenieae complex</taxon>
        <taxon>Bertiereae - Coffeeae clade</taxon>
        <taxon>Coffeeae</taxon>
        <taxon>Coffea</taxon>
    </lineage>
</organism>
<reference evidence="13" key="1">
    <citation type="journal article" date="2014" name="Science">
        <title>The coffee genome provides insight into the convergent evolution of caffeine biosynthesis.</title>
        <authorList>
            <person name="Denoeud F."/>
            <person name="Carretero-Paulet L."/>
            <person name="Dereeper A."/>
            <person name="Droc G."/>
            <person name="Guyot R."/>
            <person name="Pietrella M."/>
            <person name="Zheng C."/>
            <person name="Alberti A."/>
            <person name="Anthony F."/>
            <person name="Aprea G."/>
            <person name="Aury J.M."/>
            <person name="Bento P."/>
            <person name="Bernard M."/>
            <person name="Bocs S."/>
            <person name="Campa C."/>
            <person name="Cenci A."/>
            <person name="Combes M.C."/>
            <person name="Crouzillat D."/>
            <person name="Da Silva C."/>
            <person name="Daddiego L."/>
            <person name="De Bellis F."/>
            <person name="Dussert S."/>
            <person name="Garsmeur O."/>
            <person name="Gayraud T."/>
            <person name="Guignon V."/>
            <person name="Jahn K."/>
            <person name="Jamilloux V."/>
            <person name="Joet T."/>
            <person name="Labadie K."/>
            <person name="Lan T."/>
            <person name="Leclercq J."/>
            <person name="Lepelley M."/>
            <person name="Leroy T."/>
            <person name="Li L.T."/>
            <person name="Librado P."/>
            <person name="Lopez L."/>
            <person name="Munoz A."/>
            <person name="Noel B."/>
            <person name="Pallavicini A."/>
            <person name="Perrotta G."/>
            <person name="Poncet V."/>
            <person name="Pot D."/>
            <person name="Priyono X."/>
            <person name="Rigoreau M."/>
            <person name="Rouard M."/>
            <person name="Rozas J."/>
            <person name="Tranchant-Dubreuil C."/>
            <person name="VanBuren R."/>
            <person name="Zhang Q."/>
            <person name="Andrade A.C."/>
            <person name="Argout X."/>
            <person name="Bertrand B."/>
            <person name="de Kochko A."/>
            <person name="Graziosi G."/>
            <person name="Henry R.J."/>
            <person name="Jayarama X."/>
            <person name="Ming R."/>
            <person name="Nagai C."/>
            <person name="Rounsley S."/>
            <person name="Sankoff D."/>
            <person name="Giuliano G."/>
            <person name="Albert V.A."/>
            <person name="Wincker P."/>
            <person name="Lashermes P."/>
        </authorList>
    </citation>
    <scope>NUCLEOTIDE SEQUENCE [LARGE SCALE GENOMIC DNA]</scope>
    <source>
        <strain evidence="13">cv. DH200-94</strain>
    </source>
</reference>
<evidence type="ECO:0000259" key="11">
    <source>
        <dbReference type="Pfam" id="PF23598"/>
    </source>
</evidence>
<comment type="similarity">
    <text evidence="1">Belongs to the disease resistance NB-LRR family.</text>
</comment>
<feature type="domain" description="Disease resistance N-terminal" evidence="9">
    <location>
        <begin position="26"/>
        <end position="109"/>
    </location>
</feature>